<dbReference type="Proteomes" id="UP001345219">
    <property type="component" value="Chromosome 23"/>
</dbReference>
<dbReference type="InterPro" id="IPR018490">
    <property type="entry name" value="cNMP-bd_dom_sf"/>
</dbReference>
<dbReference type="Gene3D" id="1.10.287.70">
    <property type="match status" value="1"/>
</dbReference>
<dbReference type="PROSITE" id="PS50088">
    <property type="entry name" value="ANK_REPEAT"/>
    <property type="match status" value="2"/>
</dbReference>
<keyword evidence="11 14" id="KW-0472">Membrane</keyword>
<evidence type="ECO:0000256" key="10">
    <source>
        <dbReference type="ARBA" id="ARBA00023065"/>
    </source>
</evidence>
<dbReference type="InterPro" id="IPR003938">
    <property type="entry name" value="K_chnl_volt-dep_EAG/ELK/ERG"/>
</dbReference>
<dbReference type="PROSITE" id="PS50042">
    <property type="entry name" value="CNMP_BINDING_3"/>
    <property type="match status" value="1"/>
</dbReference>
<dbReference type="Pfam" id="PF11834">
    <property type="entry name" value="KHA"/>
    <property type="match status" value="1"/>
</dbReference>
<evidence type="ECO:0000256" key="11">
    <source>
        <dbReference type="ARBA" id="ARBA00023136"/>
    </source>
</evidence>
<comment type="caution">
    <text evidence="18">The sequence shown here is derived from an EMBL/GenBank/DDBJ whole genome shotgun (WGS) entry which is preliminary data.</text>
</comment>
<keyword evidence="7 14" id="KW-0851">Voltage-gated channel</keyword>
<dbReference type="InterPro" id="IPR036770">
    <property type="entry name" value="Ankyrin_rpt-contain_sf"/>
</dbReference>
<comment type="domain">
    <text evidence="14">The KHA domain (rich in hydrophobic and acidic residues) present in the C-terminal part is likely to be important for tetramerization.</text>
</comment>
<dbReference type="InterPro" id="IPR021789">
    <property type="entry name" value="KHA_dom"/>
</dbReference>
<dbReference type="InterPro" id="IPR002110">
    <property type="entry name" value="Ankyrin_rpt"/>
</dbReference>
<evidence type="ECO:0000256" key="9">
    <source>
        <dbReference type="ARBA" id="ARBA00022989"/>
    </source>
</evidence>
<feature type="transmembrane region" description="Helical" evidence="14">
    <location>
        <begin position="224"/>
        <end position="243"/>
    </location>
</feature>
<keyword evidence="8 14" id="KW-0630">Potassium</keyword>
<organism evidence="18 19">
    <name type="scientific">Trapa incisa</name>
    <dbReference type="NCBI Taxonomy" id="236973"/>
    <lineage>
        <taxon>Eukaryota</taxon>
        <taxon>Viridiplantae</taxon>
        <taxon>Streptophyta</taxon>
        <taxon>Embryophyta</taxon>
        <taxon>Tracheophyta</taxon>
        <taxon>Spermatophyta</taxon>
        <taxon>Magnoliopsida</taxon>
        <taxon>eudicotyledons</taxon>
        <taxon>Gunneridae</taxon>
        <taxon>Pentapetalae</taxon>
        <taxon>rosids</taxon>
        <taxon>malvids</taxon>
        <taxon>Myrtales</taxon>
        <taxon>Lythraceae</taxon>
        <taxon>Trapa</taxon>
    </lineage>
</organism>
<comment type="function">
    <text evidence="14">Potassium channel.</text>
</comment>
<feature type="transmembrane region" description="Helical" evidence="14">
    <location>
        <begin position="121"/>
        <end position="140"/>
    </location>
</feature>
<evidence type="ECO:0000256" key="6">
    <source>
        <dbReference type="ARBA" id="ARBA00022826"/>
    </source>
</evidence>
<dbReference type="CDD" id="cd00038">
    <property type="entry name" value="CAP_ED"/>
    <property type="match status" value="1"/>
</dbReference>
<keyword evidence="6 14" id="KW-0631">Potassium channel</keyword>
<keyword evidence="5 14" id="KW-0812">Transmembrane</keyword>
<keyword evidence="3 14" id="KW-0813">Transport</keyword>
<dbReference type="PROSITE" id="PS51490">
    <property type="entry name" value="KHA"/>
    <property type="match status" value="1"/>
</dbReference>
<sequence length="914" mass="102738">MSPRARKKGSRSRISACGGNSSYSAVGAGASISGGREDLPEHVSYDDGSQYSLTGGILPSLGEHTNGRNKQLRVYIVSPFDYRYKTWQTFLVLLVFYTAWVSPFEFGFLEKPTGPLAITDNVVNGFFAIDIILTFFVAYLDKDTFLLIDNHKKIAWRYAKTWLILDIISTTPFEIVKSMLPRSLQQYGSFNMLRLWRLRRVSAMFASLEKDKNFNYFWLRCSKLVAVTLFAVHLAACLFYLLAAHYRNPTNTWIGLALGADFHETSLWKRYVASIYWSITTLSTTGYGDIHPVNSREMLFDIFYMLFNLALTSYIIGNMSSLVVHGTNRTRRFRDTIQAASHFAHRNQLPNWLQDQMLAHLILKYRTDSEGLQQQETIDSLPKAIRSNISRYLFYSLVDRVYLFRGVSNDLLFQLVSEMKAEYFPPKEDVILQNEAPTDLYMLVTGAMIVGEAKKGDVCGEVGVLCYRPQIFTVRTKRLSQLLRLNRTSFLNIVQSNVGDGTIIMNNLLQHLKEKKDPIMQEIYHETEQMLARGRMELPLSLCFAAMRGDDLLLHQLLRRGSDPNEGDENGRRPLHIAAAIGSEHCVTILLENGANPNIKDSEGSIPLWDAIMGEHKSVITLLTDNGAMISAGDVGSYACTAIEQNKFELLKEIVKCGGDVTQSTNSGTTPLHVAVSEGNTEIVKFLLDQGANIDRPDLHGWTPRNLADQQGHEDIIELFQNIREPSNPPTAITSSPDNQRFTQQSGSWNPPKSIGKYCSEPTMHLPLTKYPSDTLVPPLVYETLPPLPEANWSESRRRRKANNFQNSLFGIMQTACNTGDRNSISRGNCALQNMNTYRPRVTISCPGKGETGGKLVLLPRSLQELLQIGSSKFGCEFTKITTIEGAEVEDIDLIRDGDHLVLIAKDPSNAEEQ</sequence>
<gene>
    <name evidence="18" type="ORF">SAY87_029697</name>
</gene>
<keyword evidence="13" id="KW-0040">ANK repeat</keyword>
<evidence type="ECO:0000313" key="19">
    <source>
        <dbReference type="Proteomes" id="UP001345219"/>
    </source>
</evidence>
<dbReference type="SUPFAM" id="SSF48403">
    <property type="entry name" value="Ankyrin repeat"/>
    <property type="match status" value="1"/>
</dbReference>
<keyword evidence="12 14" id="KW-0407">Ion channel</keyword>
<evidence type="ECO:0000256" key="7">
    <source>
        <dbReference type="ARBA" id="ARBA00022882"/>
    </source>
</evidence>
<dbReference type="Pfam" id="PF12796">
    <property type="entry name" value="Ank_2"/>
    <property type="match status" value="2"/>
</dbReference>
<dbReference type="FunFam" id="2.60.120.10:FF:000074">
    <property type="entry name" value="Potassium channel KAT2"/>
    <property type="match status" value="1"/>
</dbReference>
<feature type="region of interest" description="Disordered" evidence="15">
    <location>
        <begin position="1"/>
        <end position="21"/>
    </location>
</feature>
<reference evidence="18 19" key="1">
    <citation type="journal article" date="2023" name="Hortic Res">
        <title>Pangenome of water caltrop reveals structural variations and asymmetric subgenome divergence after allopolyploidization.</title>
        <authorList>
            <person name="Zhang X."/>
            <person name="Chen Y."/>
            <person name="Wang L."/>
            <person name="Yuan Y."/>
            <person name="Fang M."/>
            <person name="Shi L."/>
            <person name="Lu R."/>
            <person name="Comes H.P."/>
            <person name="Ma Y."/>
            <person name="Chen Y."/>
            <person name="Huang G."/>
            <person name="Zhou Y."/>
            <person name="Zheng Z."/>
            <person name="Qiu Y."/>
        </authorList>
    </citation>
    <scope>NUCLEOTIDE SEQUENCE [LARGE SCALE GENOMIC DNA]</scope>
    <source>
        <tissue evidence="18">Roots</tissue>
    </source>
</reference>
<evidence type="ECO:0000256" key="4">
    <source>
        <dbReference type="ARBA" id="ARBA00022538"/>
    </source>
</evidence>
<dbReference type="SUPFAM" id="SSF81324">
    <property type="entry name" value="Voltage-gated potassium channels"/>
    <property type="match status" value="1"/>
</dbReference>
<feature type="region of interest" description="Disordered" evidence="15">
    <location>
        <begin position="725"/>
        <end position="754"/>
    </location>
</feature>
<comment type="domain">
    <text evidence="14">The segment S4 is probably the voltage-sensor and is characterized by a series of positively charged amino acids. The pore-forming region H5 is enclosed by the transmembrane segments S5 and S6 in the Shaker-type (1P/6TM) and contains the GYGD signature motif which seems to be involved in potassium selectivity.</text>
</comment>
<comment type="caution">
    <text evidence="14">Lacks conserved residue(s) required for the propagation of feature annotation.</text>
</comment>
<dbReference type="PANTHER" id="PTHR45743">
    <property type="entry name" value="POTASSIUM CHANNEL AKT1"/>
    <property type="match status" value="1"/>
</dbReference>
<dbReference type="SMART" id="SM00248">
    <property type="entry name" value="ANK"/>
    <property type="match status" value="5"/>
</dbReference>
<dbReference type="Pfam" id="PF00520">
    <property type="entry name" value="Ion_trans"/>
    <property type="match status" value="1"/>
</dbReference>
<evidence type="ECO:0000259" key="17">
    <source>
        <dbReference type="PROSITE" id="PS51490"/>
    </source>
</evidence>
<dbReference type="Gene3D" id="1.25.40.20">
    <property type="entry name" value="Ankyrin repeat-containing domain"/>
    <property type="match status" value="1"/>
</dbReference>
<comment type="subunit">
    <text evidence="14">The potassium channel is composed of a homo- or heterotetrameric complex of pore-forming subunits.</text>
</comment>
<feature type="transmembrane region" description="Helical" evidence="14">
    <location>
        <begin position="302"/>
        <end position="324"/>
    </location>
</feature>
<name>A0AAN7KC55_9MYRT</name>
<keyword evidence="4 14" id="KW-0633">Potassium transport</keyword>
<evidence type="ECO:0000313" key="18">
    <source>
        <dbReference type="EMBL" id="KAK4761813.1"/>
    </source>
</evidence>
<evidence type="ECO:0000256" key="14">
    <source>
        <dbReference type="RuleBase" id="RU369015"/>
    </source>
</evidence>
<evidence type="ECO:0000256" key="2">
    <source>
        <dbReference type="ARBA" id="ARBA00007929"/>
    </source>
</evidence>
<evidence type="ECO:0000256" key="12">
    <source>
        <dbReference type="ARBA" id="ARBA00023303"/>
    </source>
</evidence>
<evidence type="ECO:0000256" key="15">
    <source>
        <dbReference type="SAM" id="MobiDB-lite"/>
    </source>
</evidence>
<feature type="transmembrane region" description="Helical" evidence="14">
    <location>
        <begin position="90"/>
        <end position="109"/>
    </location>
</feature>
<evidence type="ECO:0000256" key="8">
    <source>
        <dbReference type="ARBA" id="ARBA00022958"/>
    </source>
</evidence>
<evidence type="ECO:0000256" key="13">
    <source>
        <dbReference type="PROSITE-ProRule" id="PRU00023"/>
    </source>
</evidence>
<comment type="similarity">
    <text evidence="2 14">Belongs to the potassium channel family. Plant (TC 1.A.1.4) subfamily.</text>
</comment>
<evidence type="ECO:0000259" key="16">
    <source>
        <dbReference type="PROSITE" id="PS50042"/>
    </source>
</evidence>
<dbReference type="PANTHER" id="PTHR45743:SF2">
    <property type="entry name" value="POTASSIUM CHANNEL AKT1"/>
    <property type="match status" value="1"/>
</dbReference>
<dbReference type="SMART" id="SM00100">
    <property type="entry name" value="cNMP"/>
    <property type="match status" value="1"/>
</dbReference>
<evidence type="ECO:0000256" key="1">
    <source>
        <dbReference type="ARBA" id="ARBA00004141"/>
    </source>
</evidence>
<comment type="subcellular location">
    <subcellularLocation>
        <location evidence="1 14">Membrane</location>
        <topology evidence="1 14">Multi-pass membrane protein</topology>
    </subcellularLocation>
</comment>
<dbReference type="InterPro" id="IPR005821">
    <property type="entry name" value="Ion_trans_dom"/>
</dbReference>
<feature type="compositionally biased region" description="Basic residues" evidence="15">
    <location>
        <begin position="1"/>
        <end position="11"/>
    </location>
</feature>
<feature type="compositionally biased region" description="Polar residues" evidence="15">
    <location>
        <begin position="730"/>
        <end position="751"/>
    </location>
</feature>
<protein>
    <recommendedName>
        <fullName evidence="14">Potassium channel</fullName>
    </recommendedName>
</protein>
<proteinExistence type="inferred from homology"/>
<dbReference type="GO" id="GO:0034702">
    <property type="term" value="C:monoatomic ion channel complex"/>
    <property type="evidence" value="ECO:0007669"/>
    <property type="project" value="UniProtKB-KW"/>
</dbReference>
<dbReference type="GO" id="GO:0005249">
    <property type="term" value="F:voltage-gated potassium channel activity"/>
    <property type="evidence" value="ECO:0007669"/>
    <property type="project" value="UniProtKB-UniRule"/>
</dbReference>
<feature type="domain" description="KHA" evidence="17">
    <location>
        <begin position="841"/>
        <end position="914"/>
    </location>
</feature>
<dbReference type="FunFam" id="1.10.287.70:FF:000123">
    <property type="entry name" value="Potassium channel KAT3"/>
    <property type="match status" value="1"/>
</dbReference>
<feature type="repeat" description="ANK" evidence="13">
    <location>
        <begin position="667"/>
        <end position="699"/>
    </location>
</feature>
<dbReference type="InterPro" id="IPR045319">
    <property type="entry name" value="KAT/AKT"/>
</dbReference>
<dbReference type="AlphaFoldDB" id="A0AAN7KC55"/>
<accession>A0AAN7KC55</accession>
<dbReference type="PROSITE" id="PS50297">
    <property type="entry name" value="ANK_REP_REGION"/>
    <property type="match status" value="2"/>
</dbReference>
<keyword evidence="9 14" id="KW-1133">Transmembrane helix</keyword>
<dbReference type="InterPro" id="IPR000595">
    <property type="entry name" value="cNMP-bd_dom"/>
</dbReference>
<dbReference type="SUPFAM" id="SSF51206">
    <property type="entry name" value="cAMP-binding domain-like"/>
    <property type="match status" value="1"/>
</dbReference>
<keyword evidence="19" id="KW-1185">Reference proteome</keyword>
<evidence type="ECO:0000256" key="5">
    <source>
        <dbReference type="ARBA" id="ARBA00022692"/>
    </source>
</evidence>
<dbReference type="Pfam" id="PF00027">
    <property type="entry name" value="cNMP_binding"/>
    <property type="match status" value="1"/>
</dbReference>
<feature type="repeat" description="ANK" evidence="13">
    <location>
        <begin position="570"/>
        <end position="602"/>
    </location>
</feature>
<dbReference type="EMBL" id="JAXIOK010000009">
    <property type="protein sequence ID" value="KAK4761813.1"/>
    <property type="molecule type" value="Genomic_DNA"/>
</dbReference>
<evidence type="ECO:0000256" key="3">
    <source>
        <dbReference type="ARBA" id="ARBA00022448"/>
    </source>
</evidence>
<dbReference type="Gene3D" id="2.60.120.10">
    <property type="entry name" value="Jelly Rolls"/>
    <property type="match status" value="1"/>
</dbReference>
<keyword evidence="10 14" id="KW-0406">Ion transport</keyword>
<dbReference type="InterPro" id="IPR014710">
    <property type="entry name" value="RmlC-like_jellyroll"/>
</dbReference>
<feature type="domain" description="Cyclic nucleotide-binding" evidence="16">
    <location>
        <begin position="403"/>
        <end position="494"/>
    </location>
</feature>
<dbReference type="PRINTS" id="PR01463">
    <property type="entry name" value="EAGCHANLFMLY"/>
</dbReference>